<protein>
    <recommendedName>
        <fullName evidence="1">F-box domain-containing protein</fullName>
    </recommendedName>
</protein>
<evidence type="ECO:0000259" key="1">
    <source>
        <dbReference type="PROSITE" id="PS50181"/>
    </source>
</evidence>
<dbReference type="InterPro" id="IPR017451">
    <property type="entry name" value="F-box-assoc_interact_dom"/>
</dbReference>
<dbReference type="SMART" id="SM00256">
    <property type="entry name" value="FBOX"/>
    <property type="match status" value="1"/>
</dbReference>
<dbReference type="NCBIfam" id="TIGR01640">
    <property type="entry name" value="F_box_assoc_1"/>
    <property type="match status" value="1"/>
</dbReference>
<proteinExistence type="predicted"/>
<dbReference type="AlphaFoldDB" id="R0GPK0"/>
<dbReference type="Pfam" id="PF00646">
    <property type="entry name" value="F-box"/>
    <property type="match status" value="1"/>
</dbReference>
<evidence type="ECO:0000313" key="3">
    <source>
        <dbReference type="Proteomes" id="UP000029121"/>
    </source>
</evidence>
<dbReference type="PANTHER" id="PTHR31111:SF114">
    <property type="entry name" value="F-BOX ASSOCIATED UBIQUITINATION EFFECTOR FAMILY PROTEIN-RELATED"/>
    <property type="match status" value="1"/>
</dbReference>
<name>R0GPK0_9BRAS</name>
<dbReference type="Pfam" id="PF08268">
    <property type="entry name" value="FBA_3"/>
    <property type="match status" value="1"/>
</dbReference>
<dbReference type="InterPro" id="IPR013187">
    <property type="entry name" value="F-box-assoc_dom_typ3"/>
</dbReference>
<dbReference type="PANTHER" id="PTHR31111">
    <property type="entry name" value="BNAA05G37150D PROTEIN-RELATED"/>
    <property type="match status" value="1"/>
</dbReference>
<dbReference type="SUPFAM" id="SSF81383">
    <property type="entry name" value="F-box domain"/>
    <property type="match status" value="1"/>
</dbReference>
<reference evidence="3" key="1">
    <citation type="journal article" date="2013" name="Nat. Genet.">
        <title>The Capsella rubella genome and the genomic consequences of rapid mating system evolution.</title>
        <authorList>
            <person name="Slotte T."/>
            <person name="Hazzouri K.M."/>
            <person name="Agren J.A."/>
            <person name="Koenig D."/>
            <person name="Maumus F."/>
            <person name="Guo Y.L."/>
            <person name="Steige K."/>
            <person name="Platts A.E."/>
            <person name="Escobar J.S."/>
            <person name="Newman L.K."/>
            <person name="Wang W."/>
            <person name="Mandakova T."/>
            <person name="Vello E."/>
            <person name="Smith L.M."/>
            <person name="Henz S.R."/>
            <person name="Steffen J."/>
            <person name="Takuno S."/>
            <person name="Brandvain Y."/>
            <person name="Coop G."/>
            <person name="Andolfatto P."/>
            <person name="Hu T.T."/>
            <person name="Blanchette M."/>
            <person name="Clark R.M."/>
            <person name="Quesneville H."/>
            <person name="Nordborg M."/>
            <person name="Gaut B.S."/>
            <person name="Lysak M.A."/>
            <person name="Jenkins J."/>
            <person name="Grimwood J."/>
            <person name="Chapman J."/>
            <person name="Prochnik S."/>
            <person name="Shu S."/>
            <person name="Rokhsar D."/>
            <person name="Schmutz J."/>
            <person name="Weigel D."/>
            <person name="Wright S.I."/>
        </authorList>
    </citation>
    <scope>NUCLEOTIDE SEQUENCE [LARGE SCALE GENOMIC DNA]</scope>
    <source>
        <strain evidence="3">cv. Monte Gargano</strain>
    </source>
</reference>
<gene>
    <name evidence="2" type="ORF">CARUB_v10012444mg</name>
</gene>
<dbReference type="EMBL" id="KB870805">
    <property type="protein sequence ID" value="EOA37716.1"/>
    <property type="molecule type" value="Genomic_DNA"/>
</dbReference>
<dbReference type="eggNOG" id="ENOG502SNHU">
    <property type="taxonomic scope" value="Eukaryota"/>
</dbReference>
<organism evidence="2 3">
    <name type="scientific">Capsella rubella</name>
    <dbReference type="NCBI Taxonomy" id="81985"/>
    <lineage>
        <taxon>Eukaryota</taxon>
        <taxon>Viridiplantae</taxon>
        <taxon>Streptophyta</taxon>
        <taxon>Embryophyta</taxon>
        <taxon>Tracheophyta</taxon>
        <taxon>Spermatophyta</taxon>
        <taxon>Magnoliopsida</taxon>
        <taxon>eudicotyledons</taxon>
        <taxon>Gunneridae</taxon>
        <taxon>Pentapetalae</taxon>
        <taxon>rosids</taxon>
        <taxon>malvids</taxon>
        <taxon>Brassicales</taxon>
        <taxon>Brassicaceae</taxon>
        <taxon>Camelineae</taxon>
        <taxon>Capsella</taxon>
    </lineage>
</organism>
<evidence type="ECO:0000313" key="2">
    <source>
        <dbReference type="EMBL" id="EOA37716.1"/>
    </source>
</evidence>
<accession>R0GPK0</accession>
<dbReference type="PROSITE" id="PS50181">
    <property type="entry name" value="FBOX"/>
    <property type="match status" value="1"/>
</dbReference>
<dbReference type="InterPro" id="IPR001810">
    <property type="entry name" value="F-box_dom"/>
</dbReference>
<sequence>MVLYRSTRRNKQSSASTFLRETLPIDLIIEILSRLPVNSIARYRFVSKQWASLLQRQDFTELFLTRTPMPRRQRLLFTFRFGSKWHYFSSPQPQDFGDNVSVVATEYIMGYSGTRYKEICQSVNGFIYLNDKRFLSYIDVKNVPVICNPCTGQHITLPKVETGNADLKCYFGYDPIRKQFKVLCWTMFRQTTSNVKYQVLTLGTGELLWRKIECPIRHTPEIERNGICINGVLYYTSYRHGTSIRIVCFDVRSEKFSFVDMKYVSLLTLIDYKGKLGVVVRSLSYDNCAELEVLDDTKEGKWSIHNCNLPYSSLEDVRKSIWASDMGDIVWPSSTRLTDPLYVYYKNVETDHVRTVEIKGLKDKVSTSRDPHESLFFFTNYDENL</sequence>
<feature type="non-terminal residue" evidence="2">
    <location>
        <position position="385"/>
    </location>
</feature>
<feature type="domain" description="F-box" evidence="1">
    <location>
        <begin position="17"/>
        <end position="66"/>
    </location>
</feature>
<keyword evidence="3" id="KW-1185">Reference proteome</keyword>
<dbReference type="InterPro" id="IPR036047">
    <property type="entry name" value="F-box-like_dom_sf"/>
</dbReference>
<dbReference type="Gene3D" id="1.20.1280.50">
    <property type="match status" value="1"/>
</dbReference>
<dbReference type="Proteomes" id="UP000029121">
    <property type="component" value="Unassembled WGS sequence"/>
</dbReference>
<dbReference type="CDD" id="cd22157">
    <property type="entry name" value="F-box_AtFBW1-like"/>
    <property type="match status" value="1"/>
</dbReference>